<feature type="transmembrane region" description="Helical" evidence="1">
    <location>
        <begin position="212"/>
        <end position="230"/>
    </location>
</feature>
<gene>
    <name evidence="2" type="ORF">A2774_06070</name>
</gene>
<evidence type="ECO:0000256" key="1">
    <source>
        <dbReference type="SAM" id="Phobius"/>
    </source>
</evidence>
<feature type="transmembrane region" description="Helical" evidence="1">
    <location>
        <begin position="242"/>
        <end position="260"/>
    </location>
</feature>
<name>A0A1F7G9G8_9BACT</name>
<feature type="transmembrane region" description="Helical" evidence="1">
    <location>
        <begin position="36"/>
        <end position="57"/>
    </location>
</feature>
<evidence type="ECO:0000313" key="2">
    <source>
        <dbReference type="EMBL" id="OGK15559.1"/>
    </source>
</evidence>
<dbReference type="Proteomes" id="UP000177208">
    <property type="component" value="Unassembled WGS sequence"/>
</dbReference>
<sequence>MNYLKVFWYVFRKSFSSAEYYHDVIKAPFSFSLKYFLFYALLMAAISTLFLSVRLFFPLSDFLQRFPTIITKVYPEDLEIRIRNGVVTTNAPEPYIISIDEFEEELEELEDVRGITSDEIKNILVIDTNAGIDDLESYQTFVLLTRNHISYYRDDGRIETVLLSDIKNFTLNERVIRGQYNKFLPFLRFLSLFLIPFLFTGSFLFFSVGQMFYLAVAALLLFLGSKLISYPISYLKAYQIDLHLATIIAPFFLLMSAMKIQAEFPFLKLIVFTVVGVYILNSLKIKAKNPAVVKKTSKQG</sequence>
<keyword evidence="1" id="KW-0472">Membrane</keyword>
<dbReference type="AlphaFoldDB" id="A0A1F7G9G8"/>
<evidence type="ECO:0008006" key="4">
    <source>
        <dbReference type="Google" id="ProtNLM"/>
    </source>
</evidence>
<keyword evidence="1" id="KW-0812">Transmembrane</keyword>
<feature type="transmembrane region" description="Helical" evidence="1">
    <location>
        <begin position="186"/>
        <end position="206"/>
    </location>
</feature>
<reference evidence="2 3" key="1">
    <citation type="journal article" date="2016" name="Nat. Commun.">
        <title>Thousands of microbial genomes shed light on interconnected biogeochemical processes in an aquifer system.</title>
        <authorList>
            <person name="Anantharaman K."/>
            <person name="Brown C.T."/>
            <person name="Hug L.A."/>
            <person name="Sharon I."/>
            <person name="Castelle C.J."/>
            <person name="Probst A.J."/>
            <person name="Thomas B.C."/>
            <person name="Singh A."/>
            <person name="Wilkins M.J."/>
            <person name="Karaoz U."/>
            <person name="Brodie E.L."/>
            <person name="Williams K.H."/>
            <person name="Hubbard S.S."/>
            <person name="Banfield J.F."/>
        </authorList>
    </citation>
    <scope>NUCLEOTIDE SEQUENCE [LARGE SCALE GENOMIC DNA]</scope>
</reference>
<keyword evidence="1" id="KW-1133">Transmembrane helix</keyword>
<dbReference type="InterPro" id="IPR009574">
    <property type="entry name" value="DUF1189"/>
</dbReference>
<accession>A0A1F7G9G8</accession>
<organism evidence="2 3">
    <name type="scientific">Candidatus Roizmanbacteria bacterium RIFCSPHIGHO2_01_FULL_39_12c</name>
    <dbReference type="NCBI Taxonomy" id="1802031"/>
    <lineage>
        <taxon>Bacteria</taxon>
        <taxon>Candidatus Roizmaniibacteriota</taxon>
    </lineage>
</organism>
<protein>
    <recommendedName>
        <fullName evidence="4">DUF1189 domain-containing protein</fullName>
    </recommendedName>
</protein>
<dbReference type="Pfam" id="PF06691">
    <property type="entry name" value="DUF1189"/>
    <property type="match status" value="1"/>
</dbReference>
<evidence type="ECO:0000313" key="3">
    <source>
        <dbReference type="Proteomes" id="UP000177208"/>
    </source>
</evidence>
<proteinExistence type="predicted"/>
<feature type="transmembrane region" description="Helical" evidence="1">
    <location>
        <begin position="266"/>
        <end position="285"/>
    </location>
</feature>
<dbReference type="EMBL" id="MFZG01000035">
    <property type="protein sequence ID" value="OGK15559.1"/>
    <property type="molecule type" value="Genomic_DNA"/>
</dbReference>
<comment type="caution">
    <text evidence="2">The sequence shown here is derived from an EMBL/GenBank/DDBJ whole genome shotgun (WGS) entry which is preliminary data.</text>
</comment>